<dbReference type="InterPro" id="IPR050188">
    <property type="entry name" value="RluA_PseudoU_synthase"/>
</dbReference>
<dbReference type="OrthoDB" id="9773999at2"/>
<proteinExistence type="predicted"/>
<feature type="domain" description="Pseudouridine synthase RsuA/RluA-like" evidence="4">
    <location>
        <begin position="11"/>
        <end position="169"/>
    </location>
</feature>
<dbReference type="Proteomes" id="UP000095544">
    <property type="component" value="Unassembled WGS sequence"/>
</dbReference>
<evidence type="ECO:0000259" key="4">
    <source>
        <dbReference type="Pfam" id="PF00849"/>
    </source>
</evidence>
<reference evidence="5 6" key="1">
    <citation type="submission" date="2015-09" db="EMBL/GenBank/DDBJ databases">
        <authorList>
            <consortium name="Pathogen Informatics"/>
        </authorList>
    </citation>
    <scope>NUCLEOTIDE SEQUENCE [LARGE SCALE GENOMIC DNA]</scope>
    <source>
        <strain evidence="5 6">2789STDY5834876</strain>
    </source>
</reference>
<protein>
    <recommendedName>
        <fullName evidence="2">RNA pseudouridylate synthase</fullName>
    </recommendedName>
    <alternativeName>
        <fullName evidence="3">RNA-uridine isomerase</fullName>
    </alternativeName>
</protein>
<dbReference type="GO" id="GO:0140098">
    <property type="term" value="F:catalytic activity, acting on RNA"/>
    <property type="evidence" value="ECO:0007669"/>
    <property type="project" value="UniProtKB-ARBA"/>
</dbReference>
<dbReference type="Gene3D" id="3.30.2350.10">
    <property type="entry name" value="Pseudouridine synthase"/>
    <property type="match status" value="1"/>
</dbReference>
<evidence type="ECO:0000256" key="2">
    <source>
        <dbReference type="ARBA" id="ARBA00031870"/>
    </source>
</evidence>
<dbReference type="AlphaFoldDB" id="A0A174DIH3"/>
<organism evidence="5 6">
    <name type="scientific">Faecalicatena contorta</name>
    <dbReference type="NCBI Taxonomy" id="39482"/>
    <lineage>
        <taxon>Bacteria</taxon>
        <taxon>Bacillati</taxon>
        <taxon>Bacillota</taxon>
        <taxon>Clostridia</taxon>
        <taxon>Lachnospirales</taxon>
        <taxon>Lachnospiraceae</taxon>
        <taxon>Faecalicatena</taxon>
    </lineage>
</organism>
<dbReference type="PANTHER" id="PTHR21600">
    <property type="entry name" value="MITOCHONDRIAL RNA PSEUDOURIDINE SYNTHASE"/>
    <property type="match status" value="1"/>
</dbReference>
<evidence type="ECO:0000256" key="3">
    <source>
        <dbReference type="ARBA" id="ARBA00033164"/>
    </source>
</evidence>
<name>A0A174DIH3_9FIRM</name>
<dbReference type="RefSeq" id="WP_055152516.1">
    <property type="nucleotide sequence ID" value="NZ_CYZU01000012.1"/>
</dbReference>
<evidence type="ECO:0000313" key="6">
    <source>
        <dbReference type="Proteomes" id="UP000095544"/>
    </source>
</evidence>
<keyword evidence="5" id="KW-0413">Isomerase</keyword>
<dbReference type="GO" id="GO:0006396">
    <property type="term" value="P:RNA processing"/>
    <property type="evidence" value="ECO:0007669"/>
    <property type="project" value="UniProtKB-ARBA"/>
</dbReference>
<gene>
    <name evidence="5" type="primary">rluD_1</name>
    <name evidence="5" type="ORF">ERS852491_01642</name>
</gene>
<evidence type="ECO:0000256" key="1">
    <source>
        <dbReference type="ARBA" id="ARBA00000073"/>
    </source>
</evidence>
<evidence type="ECO:0000313" key="5">
    <source>
        <dbReference type="EMBL" id="CUO23816.1"/>
    </source>
</evidence>
<dbReference type="SUPFAM" id="SSF55120">
    <property type="entry name" value="Pseudouridine synthase"/>
    <property type="match status" value="1"/>
</dbReference>
<accession>A0A174DIH3</accession>
<dbReference type="InterPro" id="IPR020103">
    <property type="entry name" value="PsdUridine_synth_cat_dom_sf"/>
</dbReference>
<dbReference type="GO" id="GO:0003723">
    <property type="term" value="F:RNA binding"/>
    <property type="evidence" value="ECO:0007669"/>
    <property type="project" value="InterPro"/>
</dbReference>
<dbReference type="GO" id="GO:0009982">
    <property type="term" value="F:pseudouridine synthase activity"/>
    <property type="evidence" value="ECO:0007669"/>
    <property type="project" value="InterPro"/>
</dbReference>
<dbReference type="GO" id="GO:0001522">
    <property type="term" value="P:pseudouridine synthesis"/>
    <property type="evidence" value="ECO:0007669"/>
    <property type="project" value="InterPro"/>
</dbReference>
<dbReference type="InterPro" id="IPR006145">
    <property type="entry name" value="PsdUridine_synth_RsuA/RluA"/>
</dbReference>
<dbReference type="STRING" id="39482.ERS852491_01642"/>
<dbReference type="CDD" id="cd02869">
    <property type="entry name" value="PseudoU_synth_RluA_like"/>
    <property type="match status" value="1"/>
</dbReference>
<dbReference type="EMBL" id="CYZU01000012">
    <property type="protein sequence ID" value="CUO23816.1"/>
    <property type="molecule type" value="Genomic_DNA"/>
</dbReference>
<dbReference type="Pfam" id="PF00849">
    <property type="entry name" value="PseudoU_synth_2"/>
    <property type="match status" value="1"/>
</dbReference>
<comment type="catalytic activity">
    <reaction evidence="1">
        <text>a uridine in RNA = a pseudouridine in RNA</text>
        <dbReference type="Rhea" id="RHEA:48348"/>
        <dbReference type="Rhea" id="RHEA-COMP:12068"/>
        <dbReference type="Rhea" id="RHEA-COMP:12069"/>
        <dbReference type="ChEBI" id="CHEBI:65314"/>
        <dbReference type="ChEBI" id="CHEBI:65315"/>
    </reaction>
</comment>
<sequence length="226" mass="25251">MNPDILYEDEDIIVCVKPAGIPTQSSRIGTPDMISILKNHIHKNNPRKQPPYLAVIHRLDQPVEGLLVFAKTPAAARELNKQLTRFGFGKHYRALLTGIPAAIEEDLADYLVKDGRNNTTKVCTPETPCAKKALLHYKIIESSPDSACSLAEITLETGRHHQIRVQMAHMGTPIAGDRKYGRESEKTSESCGLQLFACRLKFKHPRTGKIMDFQTDRLKSINIVAL</sequence>